<evidence type="ECO:0000259" key="1">
    <source>
        <dbReference type="Pfam" id="PF00717"/>
    </source>
</evidence>
<dbReference type="InterPro" id="IPR015927">
    <property type="entry name" value="Peptidase_S24_S26A/B/C"/>
</dbReference>
<evidence type="ECO:0000313" key="2">
    <source>
        <dbReference type="EMBL" id="RPD41775.1"/>
    </source>
</evidence>
<comment type="caution">
    <text evidence="2">The sequence shown here is derived from an EMBL/GenBank/DDBJ whole genome shotgun (WGS) entry which is preliminary data.</text>
</comment>
<proteinExistence type="predicted"/>
<feature type="domain" description="Peptidase S24/S26A/S26B/S26C" evidence="1">
    <location>
        <begin position="39"/>
        <end position="154"/>
    </location>
</feature>
<dbReference type="Proteomes" id="UP000279089">
    <property type="component" value="Unassembled WGS sequence"/>
</dbReference>
<dbReference type="PANTHER" id="PTHR33516">
    <property type="entry name" value="LEXA REPRESSOR"/>
    <property type="match status" value="1"/>
</dbReference>
<gene>
    <name evidence="2" type="ORF">EG028_06300</name>
</gene>
<dbReference type="InterPro" id="IPR039418">
    <property type="entry name" value="LexA-like"/>
</dbReference>
<keyword evidence="3" id="KW-1185">Reference proteome</keyword>
<dbReference type="OrthoDB" id="9787787at2"/>
<sequence>MLKARVRFAKNISKMKAVNQQNGLTFYAIRETGEKTLPYISTPVKAGFPSPAQDYIEEDIDLVYLLGMDKPSVFVVRVDGNSMTDAHVPDKSYLVVDRSLKPMPNDIVVAVLNGEFTVKTLVKATAGWMLYPENAMYDPILVKEGDNFYVWGVVAQVVIDRREMRKRY</sequence>
<dbReference type="Pfam" id="PF00717">
    <property type="entry name" value="Peptidase_S24"/>
    <property type="match status" value="1"/>
</dbReference>
<dbReference type="SUPFAM" id="SSF51306">
    <property type="entry name" value="LexA/Signal peptidase"/>
    <property type="match status" value="1"/>
</dbReference>
<dbReference type="InterPro" id="IPR050077">
    <property type="entry name" value="LexA_repressor"/>
</dbReference>
<reference evidence="3" key="1">
    <citation type="submission" date="2018-11" db="EMBL/GenBank/DDBJ databases">
        <title>Chitinophaga lutea sp.nov., isolate from arsenic contaminated soil.</title>
        <authorList>
            <person name="Zong Y."/>
        </authorList>
    </citation>
    <scope>NUCLEOTIDE SEQUENCE [LARGE SCALE GENOMIC DNA]</scope>
    <source>
        <strain evidence="3">YLT18</strain>
    </source>
</reference>
<evidence type="ECO:0000313" key="3">
    <source>
        <dbReference type="Proteomes" id="UP000279089"/>
    </source>
</evidence>
<name>A0A3N4MEJ7_9BACT</name>
<organism evidence="2 3">
    <name type="scientific">Chitinophaga barathri</name>
    <dbReference type="NCBI Taxonomy" id="1647451"/>
    <lineage>
        <taxon>Bacteria</taxon>
        <taxon>Pseudomonadati</taxon>
        <taxon>Bacteroidota</taxon>
        <taxon>Chitinophagia</taxon>
        <taxon>Chitinophagales</taxon>
        <taxon>Chitinophagaceae</taxon>
        <taxon>Chitinophaga</taxon>
    </lineage>
</organism>
<dbReference type="CDD" id="cd06529">
    <property type="entry name" value="S24_LexA-like"/>
    <property type="match status" value="1"/>
</dbReference>
<accession>A0A3N4MEJ7</accession>
<dbReference type="InterPro" id="IPR036286">
    <property type="entry name" value="LexA/Signal_pep-like_sf"/>
</dbReference>
<dbReference type="NCBIfam" id="NF007621">
    <property type="entry name" value="PRK10276.1"/>
    <property type="match status" value="1"/>
</dbReference>
<protein>
    <recommendedName>
        <fullName evidence="1">Peptidase S24/S26A/S26B/S26C domain-containing protein</fullName>
    </recommendedName>
</protein>
<dbReference type="PANTHER" id="PTHR33516:SF2">
    <property type="entry name" value="LEXA REPRESSOR-RELATED"/>
    <property type="match status" value="1"/>
</dbReference>
<dbReference type="AlphaFoldDB" id="A0A3N4MEJ7"/>
<dbReference type="Gene3D" id="2.10.109.10">
    <property type="entry name" value="Umud Fragment, subunit A"/>
    <property type="match status" value="1"/>
</dbReference>
<dbReference type="EMBL" id="RMBX01000003">
    <property type="protein sequence ID" value="RPD41775.1"/>
    <property type="molecule type" value="Genomic_DNA"/>
</dbReference>